<reference evidence="2 3" key="1">
    <citation type="submission" date="2014-08" db="EMBL/GenBank/DDBJ databases">
        <title>Comparative genomics of the Paenibacillus odorifer group.</title>
        <authorList>
            <person name="den Bakker H.C."/>
            <person name="Tsai Y.-C."/>
            <person name="Martin N."/>
            <person name="Korlach J."/>
            <person name="Wiedmann M."/>
        </authorList>
    </citation>
    <scope>NUCLEOTIDE SEQUENCE [LARGE SCALE GENOMIC DNA]</scope>
    <source>
        <strain evidence="2 3">DSM 14472</strain>
    </source>
</reference>
<dbReference type="PANTHER" id="PTHR14136:SF37">
    <property type="entry name" value="PENTAPEPTIDE REPEAT-CONTAINING PROTEIN"/>
    <property type="match status" value="1"/>
</dbReference>
<name>A0A089N8W0_9BACL</name>
<protein>
    <recommendedName>
        <fullName evidence="4">Oxetanocin A resistance protein</fullName>
    </recommendedName>
</protein>
<evidence type="ECO:0000313" key="3">
    <source>
        <dbReference type="Proteomes" id="UP000029507"/>
    </source>
</evidence>
<dbReference type="InterPro" id="IPR051082">
    <property type="entry name" value="Pentapeptide-BTB/POZ_domain"/>
</dbReference>
<keyword evidence="3" id="KW-1185">Reference proteome</keyword>
<dbReference type="RefSeq" id="WP_038698152.1">
    <property type="nucleotide sequence ID" value="NZ_CP009286.1"/>
</dbReference>
<accession>A0A089N8W0</accession>
<feature type="region of interest" description="Disordered" evidence="1">
    <location>
        <begin position="263"/>
        <end position="286"/>
    </location>
</feature>
<proteinExistence type="predicted"/>
<organism evidence="2 3">
    <name type="scientific">Paenibacillus stellifer</name>
    <dbReference type="NCBI Taxonomy" id="169760"/>
    <lineage>
        <taxon>Bacteria</taxon>
        <taxon>Bacillati</taxon>
        <taxon>Bacillota</taxon>
        <taxon>Bacilli</taxon>
        <taxon>Bacillales</taxon>
        <taxon>Paenibacillaceae</taxon>
        <taxon>Paenibacillus</taxon>
    </lineage>
</organism>
<dbReference type="EMBL" id="CP009286">
    <property type="protein sequence ID" value="AIQ65249.1"/>
    <property type="molecule type" value="Genomic_DNA"/>
</dbReference>
<evidence type="ECO:0000256" key="1">
    <source>
        <dbReference type="SAM" id="MobiDB-lite"/>
    </source>
</evidence>
<dbReference type="KEGG" id="pste:PSTEL_21120"/>
<dbReference type="Proteomes" id="UP000029507">
    <property type="component" value="Chromosome"/>
</dbReference>
<gene>
    <name evidence="2" type="ORF">PSTEL_21120</name>
</gene>
<feature type="compositionally biased region" description="Basic and acidic residues" evidence="1">
    <location>
        <begin position="271"/>
        <end position="286"/>
    </location>
</feature>
<dbReference type="SUPFAM" id="SSF141571">
    <property type="entry name" value="Pentapeptide repeat-like"/>
    <property type="match status" value="1"/>
</dbReference>
<evidence type="ECO:0008006" key="4">
    <source>
        <dbReference type="Google" id="ProtNLM"/>
    </source>
</evidence>
<dbReference type="Pfam" id="PF00805">
    <property type="entry name" value="Pentapeptide"/>
    <property type="match status" value="1"/>
</dbReference>
<dbReference type="PANTHER" id="PTHR14136">
    <property type="entry name" value="BTB_POZ DOMAIN-CONTAINING PROTEIN KCTD9"/>
    <property type="match status" value="1"/>
</dbReference>
<dbReference type="AlphaFoldDB" id="A0A089N8W0"/>
<dbReference type="Gene3D" id="2.160.20.80">
    <property type="entry name" value="E3 ubiquitin-protein ligase SopA"/>
    <property type="match status" value="1"/>
</dbReference>
<sequence length="286" mass="31295">MTKRNAAGKSEWTADCASCFGLCCVALPFARSADFAFDKAGGIPCSNLKDDFRCDVHAGLRAKGMKGCTVYDCFGAGQRVSQITFAGKDWRTHPELAENMYQVFPVMQQLHEMLYYLDDALHADAARSVHPGLKEMLEKTVELASKSAEDVLGLDIQRHRAEVNEWLLKAGALVRAQAPANRGGKNAARRTPKGMDWIGAHLRGADLPGINLRGTLLIAADLRDADLRYAEWIGADLRDADLSGADLTGGIYLTQAQLNAAHGSRSTKLPPRLDKPVHWLEPHTRT</sequence>
<dbReference type="STRING" id="169760.PSTEL_21120"/>
<dbReference type="OrthoDB" id="154708at2"/>
<evidence type="ECO:0000313" key="2">
    <source>
        <dbReference type="EMBL" id="AIQ65249.1"/>
    </source>
</evidence>
<dbReference type="HOGENOM" id="CLU_068870_0_0_9"/>
<dbReference type="InterPro" id="IPR001646">
    <property type="entry name" value="5peptide_repeat"/>
</dbReference>